<dbReference type="InterPro" id="IPR034660">
    <property type="entry name" value="DinB/YfiT-like"/>
</dbReference>
<dbReference type="SUPFAM" id="SSF109854">
    <property type="entry name" value="DinB/YfiT-like putative metalloenzymes"/>
    <property type="match status" value="1"/>
</dbReference>
<organism evidence="2 3">
    <name type="scientific">Nonomuraea polychroma</name>
    <dbReference type="NCBI Taxonomy" id="46176"/>
    <lineage>
        <taxon>Bacteria</taxon>
        <taxon>Bacillati</taxon>
        <taxon>Actinomycetota</taxon>
        <taxon>Actinomycetes</taxon>
        <taxon>Streptosporangiales</taxon>
        <taxon>Streptosporangiaceae</taxon>
        <taxon>Nonomuraea</taxon>
    </lineage>
</organism>
<dbReference type="Pfam" id="PF11716">
    <property type="entry name" value="MDMPI_N"/>
    <property type="match status" value="1"/>
</dbReference>
<dbReference type="Proteomes" id="UP000284824">
    <property type="component" value="Unassembled WGS sequence"/>
</dbReference>
<comment type="caution">
    <text evidence="2">The sequence shown here is derived from an EMBL/GenBank/DDBJ whole genome shotgun (WGS) entry which is preliminary data.</text>
</comment>
<evidence type="ECO:0000313" key="3">
    <source>
        <dbReference type="Proteomes" id="UP000284824"/>
    </source>
</evidence>
<dbReference type="RefSeq" id="WP_164903590.1">
    <property type="nucleotide sequence ID" value="NZ_SAUN01000001.1"/>
</dbReference>
<evidence type="ECO:0000259" key="1">
    <source>
        <dbReference type="Pfam" id="PF11716"/>
    </source>
</evidence>
<dbReference type="AlphaFoldDB" id="A0A438M2X1"/>
<dbReference type="NCBIfam" id="TIGR03083">
    <property type="entry name" value="maleylpyruvate isomerase family mycothiol-dependent enzyme"/>
    <property type="match status" value="1"/>
</dbReference>
<evidence type="ECO:0000313" key="2">
    <source>
        <dbReference type="EMBL" id="RVX40176.1"/>
    </source>
</evidence>
<dbReference type="InterPro" id="IPR024344">
    <property type="entry name" value="MDMPI_metal-binding"/>
</dbReference>
<protein>
    <submittedName>
        <fullName evidence="2">Uncharacterized protein (TIGR03086 family)</fullName>
    </submittedName>
</protein>
<reference evidence="2 3" key="1">
    <citation type="submission" date="2019-01" db="EMBL/GenBank/DDBJ databases">
        <title>Sequencing the genomes of 1000 actinobacteria strains.</title>
        <authorList>
            <person name="Klenk H.-P."/>
        </authorList>
    </citation>
    <scope>NUCLEOTIDE SEQUENCE [LARGE SCALE GENOMIC DNA]</scope>
    <source>
        <strain evidence="2 3">DSM 43925</strain>
    </source>
</reference>
<dbReference type="GO" id="GO:0046872">
    <property type="term" value="F:metal ion binding"/>
    <property type="evidence" value="ECO:0007669"/>
    <property type="project" value="InterPro"/>
</dbReference>
<dbReference type="EMBL" id="SAUN01000001">
    <property type="protein sequence ID" value="RVX40176.1"/>
    <property type="molecule type" value="Genomic_DNA"/>
</dbReference>
<dbReference type="InterPro" id="IPR017520">
    <property type="entry name" value="CHP03086"/>
</dbReference>
<feature type="domain" description="Mycothiol-dependent maleylpyruvate isomerase metal-binding" evidence="1">
    <location>
        <begin position="13"/>
        <end position="139"/>
    </location>
</feature>
<sequence length="197" mass="20795">MSAIADRFDRLAGGFLARVQATPADRWDRVSPCEGWTARDVVAHVINGHRGIVSVVRGTPPQPSHGVGVSGMADAPHVEPGAHLAAAYAEVRAELRAILTDPALAATPLPFSPIGPVPVERAADVVGALELLVHTWDLARAVGGDETLDREAVISTHESLRPHYAALQATGAFEPQAVPPADADPQTAFLYFTGRRP</sequence>
<dbReference type="NCBIfam" id="TIGR03086">
    <property type="entry name" value="TIGR03086 family metal-binding protein"/>
    <property type="match status" value="1"/>
</dbReference>
<name>A0A438M2X1_9ACTN</name>
<dbReference type="InterPro" id="IPR017517">
    <property type="entry name" value="Maleyloyr_isom"/>
</dbReference>
<keyword evidence="3" id="KW-1185">Reference proteome</keyword>
<gene>
    <name evidence="2" type="ORF">EDD27_2574</name>
</gene>
<accession>A0A438M2X1</accession>
<proteinExistence type="predicted"/>
<dbReference type="Gene3D" id="1.20.120.450">
    <property type="entry name" value="dinb family like domain"/>
    <property type="match status" value="1"/>
</dbReference>